<dbReference type="PANTHER" id="PTHR13683">
    <property type="entry name" value="ASPARTYL PROTEASES"/>
    <property type="match status" value="1"/>
</dbReference>
<dbReference type="GO" id="GO:0004190">
    <property type="term" value="F:aspartic-type endopeptidase activity"/>
    <property type="evidence" value="ECO:0007669"/>
    <property type="project" value="InterPro"/>
</dbReference>
<dbReference type="SUPFAM" id="SSF50630">
    <property type="entry name" value="Acid proteases"/>
    <property type="match status" value="1"/>
</dbReference>
<dbReference type="PROSITE" id="PS51767">
    <property type="entry name" value="PEPTIDASE_A1"/>
    <property type="match status" value="1"/>
</dbReference>
<dbReference type="AlphaFoldDB" id="A0A6I9QS54"/>
<dbReference type="Pfam" id="PF14543">
    <property type="entry name" value="TAXi_N"/>
    <property type="match status" value="1"/>
</dbReference>
<evidence type="ECO:0000259" key="2">
    <source>
        <dbReference type="PROSITE" id="PS51767"/>
    </source>
</evidence>
<proteinExistence type="inferred from homology"/>
<dbReference type="InterPro" id="IPR021109">
    <property type="entry name" value="Peptidase_aspartic_dom_sf"/>
</dbReference>
<evidence type="ECO:0000313" key="3">
    <source>
        <dbReference type="Proteomes" id="UP000504607"/>
    </source>
</evidence>
<dbReference type="InParanoid" id="A0A6I9QS54"/>
<protein>
    <submittedName>
        <fullName evidence="4">Aspartyl protease family protein At5g10770-like</fullName>
    </submittedName>
</protein>
<dbReference type="Proteomes" id="UP000504607">
    <property type="component" value="Chromosome 2"/>
</dbReference>
<reference evidence="4" key="1">
    <citation type="submission" date="2025-08" db="UniProtKB">
        <authorList>
            <consortium name="RefSeq"/>
        </authorList>
    </citation>
    <scope>IDENTIFICATION</scope>
</reference>
<dbReference type="PROSITE" id="PS00141">
    <property type="entry name" value="ASP_PROTEASE"/>
    <property type="match status" value="1"/>
</dbReference>
<dbReference type="InterPro" id="IPR032861">
    <property type="entry name" value="TAXi_N"/>
</dbReference>
<accession>A0A6I9QS54</accession>
<dbReference type="Gene3D" id="2.40.70.10">
    <property type="entry name" value="Acid Proteases"/>
    <property type="match status" value="1"/>
</dbReference>
<keyword evidence="3" id="KW-1185">Reference proteome</keyword>
<comment type="similarity">
    <text evidence="1">Belongs to the peptidase A1 family.</text>
</comment>
<dbReference type="InterPro" id="IPR033121">
    <property type="entry name" value="PEPTIDASE_A1"/>
</dbReference>
<dbReference type="InterPro" id="IPR001461">
    <property type="entry name" value="Aspartic_peptidase_A1"/>
</dbReference>
<feature type="domain" description="Peptidase A1" evidence="2">
    <location>
        <begin position="72"/>
        <end position="168"/>
    </location>
</feature>
<dbReference type="InterPro" id="IPR001969">
    <property type="entry name" value="Aspartic_peptidase_AS"/>
</dbReference>
<sequence>MTVVHRHGPCSPVGQRKHMNHHRLLRQDQYRIQFLHHRISFPAASKPTEPGTSLASVTAPSRYGIPLRTAEYFITVGFGTPKQDYTVIFDTGSDLTWIQCKPCVKYCYPQNESLFDPLQSSTYSDILCSSSDCSLISGQCDASYHCIYGVKYGDNSFSAGYFAQETLH</sequence>
<dbReference type="OrthoDB" id="2747330at2759"/>
<dbReference type="RefSeq" id="XP_010913306.1">
    <property type="nucleotide sequence ID" value="XM_010915004.1"/>
</dbReference>
<name>A0A6I9QS54_ELAGV</name>
<dbReference type="PANTHER" id="PTHR13683:SF750">
    <property type="entry name" value="ASPARTYL PROTEASE AED1"/>
    <property type="match status" value="1"/>
</dbReference>
<gene>
    <name evidence="4" type="primary">LOC105039033</name>
</gene>
<evidence type="ECO:0000313" key="4">
    <source>
        <dbReference type="RefSeq" id="XP_010913306.1"/>
    </source>
</evidence>
<evidence type="ECO:0000256" key="1">
    <source>
        <dbReference type="ARBA" id="ARBA00007447"/>
    </source>
</evidence>
<dbReference type="GO" id="GO:0006508">
    <property type="term" value="P:proteolysis"/>
    <property type="evidence" value="ECO:0007669"/>
    <property type="project" value="InterPro"/>
</dbReference>
<organism evidence="3 4">
    <name type="scientific">Elaeis guineensis var. tenera</name>
    <name type="common">Oil palm</name>
    <dbReference type="NCBI Taxonomy" id="51953"/>
    <lineage>
        <taxon>Eukaryota</taxon>
        <taxon>Viridiplantae</taxon>
        <taxon>Streptophyta</taxon>
        <taxon>Embryophyta</taxon>
        <taxon>Tracheophyta</taxon>
        <taxon>Spermatophyta</taxon>
        <taxon>Magnoliopsida</taxon>
        <taxon>Liliopsida</taxon>
        <taxon>Arecaceae</taxon>
        <taxon>Arecoideae</taxon>
        <taxon>Cocoseae</taxon>
        <taxon>Elaeidinae</taxon>
        <taxon>Elaeis</taxon>
    </lineage>
</organism>